<evidence type="ECO:0000259" key="3">
    <source>
        <dbReference type="Pfam" id="PF26138"/>
    </source>
</evidence>
<dbReference type="AlphaFoldDB" id="A0A843UCA8"/>
<accession>A0A843UCA8</accession>
<dbReference type="InterPro" id="IPR058353">
    <property type="entry name" value="DUF8040"/>
</dbReference>
<evidence type="ECO:0000259" key="2">
    <source>
        <dbReference type="Pfam" id="PF12776"/>
    </source>
</evidence>
<feature type="region of interest" description="Disordered" evidence="1">
    <location>
        <begin position="164"/>
        <end position="193"/>
    </location>
</feature>
<dbReference type="Pfam" id="PF12776">
    <property type="entry name" value="Myb_DNA-bind_3"/>
    <property type="match status" value="2"/>
</dbReference>
<evidence type="ECO:0000256" key="1">
    <source>
        <dbReference type="SAM" id="MobiDB-lite"/>
    </source>
</evidence>
<organism evidence="4 5">
    <name type="scientific">Colocasia esculenta</name>
    <name type="common">Wild taro</name>
    <name type="synonym">Arum esculentum</name>
    <dbReference type="NCBI Taxonomy" id="4460"/>
    <lineage>
        <taxon>Eukaryota</taxon>
        <taxon>Viridiplantae</taxon>
        <taxon>Streptophyta</taxon>
        <taxon>Embryophyta</taxon>
        <taxon>Tracheophyta</taxon>
        <taxon>Spermatophyta</taxon>
        <taxon>Magnoliopsida</taxon>
        <taxon>Liliopsida</taxon>
        <taxon>Araceae</taxon>
        <taxon>Aroideae</taxon>
        <taxon>Colocasieae</taxon>
        <taxon>Colocasia</taxon>
    </lineage>
</organism>
<name>A0A843UCA8_COLES</name>
<reference evidence="4" key="1">
    <citation type="submission" date="2017-07" db="EMBL/GenBank/DDBJ databases">
        <title>Taro Niue Genome Assembly and Annotation.</title>
        <authorList>
            <person name="Atibalentja N."/>
            <person name="Keating K."/>
            <person name="Fields C.J."/>
        </authorList>
    </citation>
    <scope>NUCLEOTIDE SEQUENCE</scope>
    <source>
        <strain evidence="4">Niue_2</strain>
        <tissue evidence="4">Leaf</tissue>
    </source>
</reference>
<gene>
    <name evidence="4" type="ORF">Taro_015811</name>
</gene>
<dbReference type="OrthoDB" id="785423at2759"/>
<dbReference type="PANTHER" id="PTHR47584:SF14">
    <property type="entry name" value="L10-INTERACTING MYB DOMAIN-CONTAINING PROTEIN-LIKE"/>
    <property type="match status" value="1"/>
</dbReference>
<proteinExistence type="predicted"/>
<dbReference type="PANTHER" id="PTHR47584">
    <property type="match status" value="1"/>
</dbReference>
<feature type="domain" description="DUF8040" evidence="3">
    <location>
        <begin position="495"/>
        <end position="589"/>
    </location>
</feature>
<evidence type="ECO:0008006" key="6">
    <source>
        <dbReference type="Google" id="ProtNLM"/>
    </source>
</evidence>
<feature type="region of interest" description="Disordered" evidence="1">
    <location>
        <begin position="350"/>
        <end position="371"/>
    </location>
</feature>
<dbReference type="Proteomes" id="UP000652761">
    <property type="component" value="Unassembled WGS sequence"/>
</dbReference>
<feature type="region of interest" description="Disordered" evidence="1">
    <location>
        <begin position="401"/>
        <end position="421"/>
    </location>
</feature>
<keyword evidence="5" id="KW-1185">Reference proteome</keyword>
<dbReference type="EMBL" id="NMUH01000689">
    <property type="protein sequence ID" value="MQL83322.1"/>
    <property type="molecule type" value="Genomic_DNA"/>
</dbReference>
<evidence type="ECO:0000313" key="4">
    <source>
        <dbReference type="EMBL" id="MQL83322.1"/>
    </source>
</evidence>
<comment type="caution">
    <text evidence="4">The sequence shown here is derived from an EMBL/GenBank/DDBJ whole genome shotgun (WGS) entry which is preliminary data.</text>
</comment>
<feature type="domain" description="Myb/SANT-like" evidence="2">
    <location>
        <begin position="653"/>
        <end position="747"/>
    </location>
</feature>
<evidence type="ECO:0000313" key="5">
    <source>
        <dbReference type="Proteomes" id="UP000652761"/>
    </source>
</evidence>
<dbReference type="InterPro" id="IPR024752">
    <property type="entry name" value="Myb/SANT-like_dom"/>
</dbReference>
<dbReference type="Pfam" id="PF26138">
    <property type="entry name" value="DUF8040"/>
    <property type="match status" value="1"/>
</dbReference>
<protein>
    <recommendedName>
        <fullName evidence="6">Myb/SANT-like domain-containing protein</fullName>
    </recommendedName>
</protein>
<sequence>MPLTCPPVNRPPPRESLGRDYSPQWCLLRRVWETSDGAWETGDCCLLSTISPISPAPEASFSCIQPKSGVRRTTSAFPRRSHLLQRRPHVSLPPHPLFLFLMPLIEHFGGPILRWIPSQTSTQGIAAAAAMWPTSPPTVPIALPEAIPSYLSLLAPPPSSLCAASLKNPPSGNMRDENPLSFSPADPRSNGTSPKPPLLLCQYILSSGKPTPKCDFPKPTLETDKILHPSHVSWRIFKNASWTTIAKLYNAAMGENSTWIQVKEHFKSLKRKFVLFEELLKLSGWGWDPETQTPIPGYEGAWDEALRVNSRFSTIRRKPFPLYDQMQMLCKNSICTGSLAEGLPRAMNGRNVRERSPTTPTTHVNDFRNAIPPTPTVVDDLAPDLSQVNLDFMMSFSAGKHKETPTTEGSPMTQNTATSKEVRNCRRKEVGNKGKRKMFDKDVGSSALQMIAEASRERNAMLERDDSFEDDVITAICSEERNERRPCIPRRMMNTSQHTRQVWVNNILTGHEKRCYNVFRVHPQVFARLKDVLVSKSLIRDSRHVSANEQLAMFLYAVGHGVPTGVLMEHFQHSSHTISHNVNKLAFALASLAEEYILQPNVTNDCHPYIATNERFYPYFKAINENVDAEDVDVPIAKNINATAVAAGRTYIWSDDMDFSLLGLLEDEIKLVGGAGMLDFSEKTLKLFANGLNAIRAVNYPWSKVKARITFYKALYYTIEDMVGTGGFTWDVDDNLVYGNDLQWNEYIAIIVVCDICALAVGNL</sequence>
<dbReference type="InterPro" id="IPR045026">
    <property type="entry name" value="LIMYB"/>
</dbReference>
<feature type="domain" description="Myb/SANT-like" evidence="2">
    <location>
        <begin position="234"/>
        <end position="303"/>
    </location>
</feature>
<feature type="compositionally biased region" description="Polar residues" evidence="1">
    <location>
        <begin position="406"/>
        <end position="419"/>
    </location>
</feature>